<name>A0A8K0TMJ8_9PEZI</name>
<feature type="region of interest" description="Disordered" evidence="1">
    <location>
        <begin position="166"/>
        <end position="219"/>
    </location>
</feature>
<feature type="compositionally biased region" description="Polar residues" evidence="1">
    <location>
        <begin position="419"/>
        <end position="430"/>
    </location>
</feature>
<reference evidence="2" key="1">
    <citation type="journal article" date="2021" name="Nat. Commun.">
        <title>Genetic determinants of endophytism in the Arabidopsis root mycobiome.</title>
        <authorList>
            <person name="Mesny F."/>
            <person name="Miyauchi S."/>
            <person name="Thiergart T."/>
            <person name="Pickel B."/>
            <person name="Atanasova L."/>
            <person name="Karlsson M."/>
            <person name="Huettel B."/>
            <person name="Barry K.W."/>
            <person name="Haridas S."/>
            <person name="Chen C."/>
            <person name="Bauer D."/>
            <person name="Andreopoulos W."/>
            <person name="Pangilinan J."/>
            <person name="LaButti K."/>
            <person name="Riley R."/>
            <person name="Lipzen A."/>
            <person name="Clum A."/>
            <person name="Drula E."/>
            <person name="Henrissat B."/>
            <person name="Kohler A."/>
            <person name="Grigoriev I.V."/>
            <person name="Martin F.M."/>
            <person name="Hacquard S."/>
        </authorList>
    </citation>
    <scope>NUCLEOTIDE SEQUENCE</scope>
    <source>
        <strain evidence="2">MPI-CAGE-AT-0016</strain>
    </source>
</reference>
<feature type="region of interest" description="Disordered" evidence="1">
    <location>
        <begin position="364"/>
        <end position="443"/>
    </location>
</feature>
<feature type="compositionally biased region" description="Basic residues" evidence="1">
    <location>
        <begin position="388"/>
        <end position="406"/>
    </location>
</feature>
<gene>
    <name evidence="2" type="ORF">B0T11DRAFT_62887</name>
</gene>
<dbReference type="AlphaFoldDB" id="A0A8K0TMJ8"/>
<dbReference type="Proteomes" id="UP000813385">
    <property type="component" value="Unassembled WGS sequence"/>
</dbReference>
<feature type="compositionally biased region" description="Low complexity" evidence="1">
    <location>
        <begin position="65"/>
        <end position="74"/>
    </location>
</feature>
<comment type="caution">
    <text evidence="2">The sequence shown here is derived from an EMBL/GenBank/DDBJ whole genome shotgun (WGS) entry which is preliminary data.</text>
</comment>
<organism evidence="2 3">
    <name type="scientific">Plectosphaerella cucumerina</name>
    <dbReference type="NCBI Taxonomy" id="40658"/>
    <lineage>
        <taxon>Eukaryota</taxon>
        <taxon>Fungi</taxon>
        <taxon>Dikarya</taxon>
        <taxon>Ascomycota</taxon>
        <taxon>Pezizomycotina</taxon>
        <taxon>Sordariomycetes</taxon>
        <taxon>Hypocreomycetidae</taxon>
        <taxon>Glomerellales</taxon>
        <taxon>Plectosphaerellaceae</taxon>
        <taxon>Plectosphaerella</taxon>
    </lineage>
</organism>
<accession>A0A8K0TMJ8</accession>
<sequence length="544" mass="59249">MFSMADDASVAPAGITHPLETDFTNHHASASNSGMYDDTSTKEEISVRSSEVTDKHATSEFQGTVSSGVASSSSERPHKSKKKDKKDDEAWDAEDRVCHICEGTPTFSDVSHLLTHCSSRAHTKRHFDMKARALTDASAAATLRTYKAWYERRGVGIKINRRLFEKDKKDSHRKRETAKRGSTKPPAKKRKTETKAQSKSTKQGEQEPQPDSESSRLPPALPIEPALAFQTFANLPFHLDANPASVASSSHSLQPSTSQSRLSVMADQGYEDLPIPGLESPTGSVFAPSESGFEYAEVADDDEDRKPTLKGKYWPGMDIFDAASEQDRRRRNQRKDASVLVKMQRSSASIQTTMMVLDSNFDHSSDRDVYDEPSCDEGTPSKKPGSAVKRRATPRKTRGAKGKSMSRIKSEPRTPRTARGNNITAPQTSGPRRATRGSAARAQAEIARMAQNELADRFEDAADSDNESIPLPVKASASDTSQDRDGSVRPSTAGISSDGNASVTNNDVFQDSDVGSAAAMNHALGGQGHARFSQGFQIHAPMVY</sequence>
<evidence type="ECO:0000313" key="2">
    <source>
        <dbReference type="EMBL" id="KAH7368321.1"/>
    </source>
</evidence>
<evidence type="ECO:0000313" key="3">
    <source>
        <dbReference type="Proteomes" id="UP000813385"/>
    </source>
</evidence>
<dbReference type="EMBL" id="JAGPXD010000002">
    <property type="protein sequence ID" value="KAH7368321.1"/>
    <property type="molecule type" value="Genomic_DNA"/>
</dbReference>
<proteinExistence type="predicted"/>
<evidence type="ECO:0000256" key="1">
    <source>
        <dbReference type="SAM" id="MobiDB-lite"/>
    </source>
</evidence>
<feature type="compositionally biased region" description="Basic and acidic residues" evidence="1">
    <location>
        <begin position="39"/>
        <end position="58"/>
    </location>
</feature>
<protein>
    <submittedName>
        <fullName evidence="2">Uncharacterized protein</fullName>
    </submittedName>
</protein>
<feature type="compositionally biased region" description="Polar residues" evidence="1">
    <location>
        <begin position="489"/>
        <end position="508"/>
    </location>
</feature>
<feature type="region of interest" description="Disordered" evidence="1">
    <location>
        <begin position="323"/>
        <end position="345"/>
    </location>
</feature>
<feature type="region of interest" description="Disordered" evidence="1">
    <location>
        <begin position="21"/>
        <end position="89"/>
    </location>
</feature>
<feature type="region of interest" description="Disordered" evidence="1">
    <location>
        <begin position="461"/>
        <end position="508"/>
    </location>
</feature>
<dbReference type="OrthoDB" id="5428259at2759"/>
<keyword evidence="3" id="KW-1185">Reference proteome</keyword>